<keyword evidence="3" id="KW-1185">Reference proteome</keyword>
<name>A0A0R2EZM9_9LACO</name>
<dbReference type="Pfam" id="PF05037">
    <property type="entry name" value="DUF669"/>
    <property type="match status" value="1"/>
</dbReference>
<dbReference type="EMBL" id="AYZM01000131">
    <property type="protein sequence ID" value="KRN20635.1"/>
    <property type="molecule type" value="Genomic_DNA"/>
</dbReference>
<proteinExistence type="predicted"/>
<dbReference type="AlphaFoldDB" id="A0A0R2EZM9"/>
<reference evidence="2 3" key="1">
    <citation type="journal article" date="2015" name="Genome Announc.">
        <title>Expanding the biotechnology potential of lactobacilli through comparative genomics of 213 strains and associated genera.</title>
        <authorList>
            <person name="Sun Z."/>
            <person name="Harris H.M."/>
            <person name="McCann A."/>
            <person name="Guo C."/>
            <person name="Argimon S."/>
            <person name="Zhang W."/>
            <person name="Yang X."/>
            <person name="Jeffery I.B."/>
            <person name="Cooney J.C."/>
            <person name="Kagawa T.F."/>
            <person name="Liu W."/>
            <person name="Song Y."/>
            <person name="Salvetti E."/>
            <person name="Wrobel A."/>
            <person name="Rasinkangas P."/>
            <person name="Parkhill J."/>
            <person name="Rea M.C."/>
            <person name="O'Sullivan O."/>
            <person name="Ritari J."/>
            <person name="Douillard F.P."/>
            <person name="Paul Ross R."/>
            <person name="Yang R."/>
            <person name="Briner A.E."/>
            <person name="Felis G.E."/>
            <person name="de Vos W.M."/>
            <person name="Barrangou R."/>
            <person name="Klaenhammer T.R."/>
            <person name="Caufield P.W."/>
            <person name="Cui Y."/>
            <person name="Zhang H."/>
            <person name="O'Toole P.W."/>
        </authorList>
    </citation>
    <scope>NUCLEOTIDE SEQUENCE [LARGE SCALE GENOMIC DNA]</scope>
    <source>
        <strain evidence="2 3">DSM 23365</strain>
    </source>
</reference>
<dbReference type="OrthoDB" id="2187325at2"/>
<gene>
    <name evidence="2" type="ORF">FD14_GL001422</name>
</gene>
<dbReference type="STRING" id="1423804.FD14_GL001422"/>
<evidence type="ECO:0000313" key="3">
    <source>
        <dbReference type="Proteomes" id="UP000051442"/>
    </source>
</evidence>
<evidence type="ECO:0000313" key="2">
    <source>
        <dbReference type="EMBL" id="KRN20635.1"/>
    </source>
</evidence>
<protein>
    <recommendedName>
        <fullName evidence="4">DUF669 domain-containing protein</fullName>
    </recommendedName>
</protein>
<feature type="compositionally biased region" description="Low complexity" evidence="1">
    <location>
        <begin position="151"/>
        <end position="160"/>
    </location>
</feature>
<feature type="region of interest" description="Disordered" evidence="1">
    <location>
        <begin position="138"/>
        <end position="193"/>
    </location>
</feature>
<dbReference type="InterPro" id="IPR007731">
    <property type="entry name" value="DUF669"/>
</dbReference>
<accession>A0A0R2EZM9</accession>
<organism evidence="2 3">
    <name type="scientific">Secundilactobacillus similis DSM 23365 = JCM 2765</name>
    <dbReference type="NCBI Taxonomy" id="1423804"/>
    <lineage>
        <taxon>Bacteria</taxon>
        <taxon>Bacillati</taxon>
        <taxon>Bacillota</taxon>
        <taxon>Bacilli</taxon>
        <taxon>Lactobacillales</taxon>
        <taxon>Lactobacillaceae</taxon>
        <taxon>Secundilactobacillus</taxon>
    </lineage>
</organism>
<dbReference type="RefSeq" id="WP_054734419.1">
    <property type="nucleotide sequence ID" value="NZ_AYZM01000131.1"/>
</dbReference>
<dbReference type="PATRIC" id="fig|1423804.4.peg.1538"/>
<comment type="caution">
    <text evidence="2">The sequence shown here is derived from an EMBL/GenBank/DDBJ whole genome shotgun (WGS) entry which is preliminary data.</text>
</comment>
<dbReference type="Proteomes" id="UP000051442">
    <property type="component" value="Unassembled WGS sequence"/>
</dbReference>
<evidence type="ECO:0008006" key="4">
    <source>
        <dbReference type="Google" id="ProtNLM"/>
    </source>
</evidence>
<sequence length="193" mass="20362">MSLFTVDSNNILGASVQEAGRYNVKVVKADTGTTGRGDNKMTVDYEVLDGKYKGGQVRYNVMTWLAEDNDKLEKTIKRFNTFAVAIGVKDGAGIDSLQQLAKAAVGKTLTIDVDWGEPNNRGNSYLQAYGYHVLSSEASEPNGVTRPGADSNQGGNSNPFGNGGGQQSASHATGGTFGGNADSIDISDDDLPF</sequence>
<evidence type="ECO:0000256" key="1">
    <source>
        <dbReference type="SAM" id="MobiDB-lite"/>
    </source>
</evidence>